<reference evidence="5 6" key="1">
    <citation type="submission" date="2016-11" db="EMBL/GenBank/DDBJ databases">
        <authorList>
            <person name="Varghese N."/>
            <person name="Submissions S."/>
        </authorList>
    </citation>
    <scope>NUCLEOTIDE SEQUENCE [LARGE SCALE GENOMIC DNA]</scope>
    <source>
        <strain evidence="5 6">DSM 20664</strain>
    </source>
</reference>
<dbReference type="InterPro" id="IPR011711">
    <property type="entry name" value="GntR_C"/>
</dbReference>
<dbReference type="EMBL" id="FSQZ01000001">
    <property type="protein sequence ID" value="SIN72320.1"/>
    <property type="molecule type" value="Genomic_DNA"/>
</dbReference>
<comment type="caution">
    <text evidence="5">The sequence shown here is derived from an EMBL/GenBank/DDBJ whole genome shotgun (WGS) entry which is preliminary data.</text>
</comment>
<dbReference type="Gene3D" id="1.10.10.10">
    <property type="entry name" value="Winged helix-like DNA-binding domain superfamily/Winged helix DNA-binding domain"/>
    <property type="match status" value="1"/>
</dbReference>
<dbReference type="Pfam" id="PF00392">
    <property type="entry name" value="GntR"/>
    <property type="match status" value="1"/>
</dbReference>
<name>A0ABY1JEC0_9BACT</name>
<evidence type="ECO:0000313" key="5">
    <source>
        <dbReference type="EMBL" id="SIN72320.1"/>
    </source>
</evidence>
<sequence length="226" mass="26052">MADNPLTPAESTDLRQIVYNKIRDAIIMGIIKPGDKLSETELAQTLAVSRTPIREAIRQLAQTGIVKLIPRKGAFVTLPTEKDVNDLYEVRIALESIAVRNICKNPPKEKLLSFREYFLSVDENTDSNEFLEQDTAFHYFLRMSCDNRFLNQFLMETFDLIQLYRHYSIMGVNLKESAMEHVKIIDAILERDEEEATRLLQKHLEGARDDLLSFLKSDAFDLNKLI</sequence>
<dbReference type="CDD" id="cd07377">
    <property type="entry name" value="WHTH_GntR"/>
    <property type="match status" value="1"/>
</dbReference>
<dbReference type="SUPFAM" id="SSF46785">
    <property type="entry name" value="Winged helix' DNA-binding domain"/>
    <property type="match status" value="1"/>
</dbReference>
<dbReference type="GO" id="GO:0003677">
    <property type="term" value="F:DNA binding"/>
    <property type="evidence" value="ECO:0007669"/>
    <property type="project" value="UniProtKB-KW"/>
</dbReference>
<evidence type="ECO:0000256" key="3">
    <source>
        <dbReference type="ARBA" id="ARBA00023163"/>
    </source>
</evidence>
<dbReference type="InterPro" id="IPR036390">
    <property type="entry name" value="WH_DNA-bd_sf"/>
</dbReference>
<evidence type="ECO:0000259" key="4">
    <source>
        <dbReference type="PROSITE" id="PS50949"/>
    </source>
</evidence>
<evidence type="ECO:0000256" key="1">
    <source>
        <dbReference type="ARBA" id="ARBA00023015"/>
    </source>
</evidence>
<gene>
    <name evidence="5" type="ORF">SAMN05444368_1512</name>
</gene>
<keyword evidence="6" id="KW-1185">Reference proteome</keyword>
<dbReference type="InterPro" id="IPR036388">
    <property type="entry name" value="WH-like_DNA-bd_sf"/>
</dbReference>
<dbReference type="SMART" id="SM00345">
    <property type="entry name" value="HTH_GNTR"/>
    <property type="match status" value="1"/>
</dbReference>
<proteinExistence type="predicted"/>
<dbReference type="Gene3D" id="1.20.120.530">
    <property type="entry name" value="GntR ligand-binding domain-like"/>
    <property type="match status" value="1"/>
</dbReference>
<dbReference type="Pfam" id="PF07729">
    <property type="entry name" value="FCD"/>
    <property type="match status" value="1"/>
</dbReference>
<dbReference type="SUPFAM" id="SSF48008">
    <property type="entry name" value="GntR ligand-binding domain-like"/>
    <property type="match status" value="1"/>
</dbReference>
<dbReference type="SMART" id="SM00895">
    <property type="entry name" value="FCD"/>
    <property type="match status" value="1"/>
</dbReference>
<accession>A0ABY1JEC0</accession>
<keyword evidence="1" id="KW-0805">Transcription regulation</keyword>
<dbReference type="RefSeq" id="WP_014807488.1">
    <property type="nucleotide sequence ID" value="NZ_DAONBL010000005.1"/>
</dbReference>
<dbReference type="PROSITE" id="PS50949">
    <property type="entry name" value="HTH_GNTR"/>
    <property type="match status" value="1"/>
</dbReference>
<dbReference type="InterPro" id="IPR000524">
    <property type="entry name" value="Tscrpt_reg_HTH_GntR"/>
</dbReference>
<organism evidence="5 6">
    <name type="scientific">Acetomicrobium flavidum</name>
    <dbReference type="NCBI Taxonomy" id="49896"/>
    <lineage>
        <taxon>Bacteria</taxon>
        <taxon>Thermotogati</taxon>
        <taxon>Synergistota</taxon>
        <taxon>Synergistia</taxon>
        <taxon>Synergistales</taxon>
        <taxon>Acetomicrobiaceae</taxon>
        <taxon>Acetomicrobium</taxon>
    </lineage>
</organism>
<keyword evidence="3" id="KW-0804">Transcription</keyword>
<dbReference type="InterPro" id="IPR008920">
    <property type="entry name" value="TF_FadR/GntR_C"/>
</dbReference>
<protein>
    <submittedName>
        <fullName evidence="5">DNA-binding transcriptional regulator, GntR family</fullName>
    </submittedName>
</protein>
<evidence type="ECO:0000313" key="6">
    <source>
        <dbReference type="Proteomes" id="UP000185093"/>
    </source>
</evidence>
<dbReference type="PANTHER" id="PTHR43537">
    <property type="entry name" value="TRANSCRIPTIONAL REGULATOR, GNTR FAMILY"/>
    <property type="match status" value="1"/>
</dbReference>
<evidence type="ECO:0000256" key="2">
    <source>
        <dbReference type="ARBA" id="ARBA00023125"/>
    </source>
</evidence>
<feature type="domain" description="HTH gntR-type" evidence="4">
    <location>
        <begin position="12"/>
        <end position="79"/>
    </location>
</feature>
<dbReference type="PRINTS" id="PR00035">
    <property type="entry name" value="HTHGNTR"/>
</dbReference>
<keyword evidence="2 5" id="KW-0238">DNA-binding</keyword>
<dbReference type="PANTHER" id="PTHR43537:SF24">
    <property type="entry name" value="GLUCONATE OPERON TRANSCRIPTIONAL REPRESSOR"/>
    <property type="match status" value="1"/>
</dbReference>
<dbReference type="Proteomes" id="UP000185093">
    <property type="component" value="Unassembled WGS sequence"/>
</dbReference>